<organism evidence="1 2">
    <name type="scientific">Candolleomyces eurysporus</name>
    <dbReference type="NCBI Taxonomy" id="2828524"/>
    <lineage>
        <taxon>Eukaryota</taxon>
        <taxon>Fungi</taxon>
        <taxon>Dikarya</taxon>
        <taxon>Basidiomycota</taxon>
        <taxon>Agaricomycotina</taxon>
        <taxon>Agaricomycetes</taxon>
        <taxon>Agaricomycetidae</taxon>
        <taxon>Agaricales</taxon>
        <taxon>Agaricineae</taxon>
        <taxon>Psathyrellaceae</taxon>
        <taxon>Candolleomyces</taxon>
    </lineage>
</organism>
<feature type="non-terminal residue" evidence="1">
    <location>
        <position position="1"/>
    </location>
</feature>
<dbReference type="CDD" id="cd11296">
    <property type="entry name" value="O-FucT_like"/>
    <property type="match status" value="1"/>
</dbReference>
<keyword evidence="2" id="KW-1185">Reference proteome</keyword>
<dbReference type="OrthoDB" id="2559662at2759"/>
<name>A0A9W8JGA5_9AGAR</name>
<evidence type="ECO:0000313" key="1">
    <source>
        <dbReference type="EMBL" id="KAJ2930273.1"/>
    </source>
</evidence>
<gene>
    <name evidence="1" type="ORF">H1R20_g6795</name>
</gene>
<evidence type="ECO:0000313" key="2">
    <source>
        <dbReference type="Proteomes" id="UP001140091"/>
    </source>
</evidence>
<evidence type="ECO:0008006" key="3">
    <source>
        <dbReference type="Google" id="ProtNLM"/>
    </source>
</evidence>
<sequence>MRSPSSAQRRCSRLKFLDNHDAISKALPKPLDSGRIVSDATKMGYIYYTLRPPYALYDALFQSELKDSQDLIRNTEQRKYVKFKQLQGAGFNNQAQEILLFHHLALQTGRTYVYQPFIWRPRGEKAAVPLSAFLRGPTRGSISEATFNEVCPESDVKHVTLVTNHNRQWSHAKDVLSKEDRCIVVDDWLFNWNYLGSTGIHDIWPSYQKYLNTHFEWSPQVLSVIDKTEEALNFKTNRTMKYDGSYMALHLRRGDFEAHCAWLKTRQTGFTTWSTLPALSSSILPPSLSLTSPESIYTHCYPSLPRILSAITRLAASKPHLRRIHILHDGAIDHPLVYLQYHKLKAALMDQGWARRNGWKGGPMFQVTQSSDIPVERGERDWKVCVDMELAVRADAFVGNGYSSLSSQIAALRLARDGARAEDIVFV</sequence>
<dbReference type="Gene3D" id="3.40.50.11350">
    <property type="match status" value="1"/>
</dbReference>
<dbReference type="AlphaFoldDB" id="A0A9W8JGA5"/>
<reference evidence="1" key="1">
    <citation type="submission" date="2022-06" db="EMBL/GenBank/DDBJ databases">
        <title>Genome Sequence of Candolleomyces eurysporus.</title>
        <authorList>
            <person name="Buettner E."/>
        </authorList>
    </citation>
    <scope>NUCLEOTIDE SEQUENCE</scope>
    <source>
        <strain evidence="1">VTCC 930004</strain>
    </source>
</reference>
<proteinExistence type="predicted"/>
<comment type="caution">
    <text evidence="1">The sequence shown here is derived from an EMBL/GenBank/DDBJ whole genome shotgun (WGS) entry which is preliminary data.</text>
</comment>
<dbReference type="EMBL" id="JANBPK010000846">
    <property type="protein sequence ID" value="KAJ2930273.1"/>
    <property type="molecule type" value="Genomic_DNA"/>
</dbReference>
<dbReference type="Proteomes" id="UP001140091">
    <property type="component" value="Unassembled WGS sequence"/>
</dbReference>
<protein>
    <recommendedName>
        <fullName evidence="3">O-fucosyltransferase family protein</fullName>
    </recommendedName>
</protein>
<accession>A0A9W8JGA5</accession>